<protein>
    <submittedName>
        <fullName evidence="8">Helix-turn-helix domain-containing protein</fullName>
    </submittedName>
</protein>
<keyword evidence="2 6" id="KW-0812">Transmembrane</keyword>
<dbReference type="Pfam" id="PF09685">
    <property type="entry name" value="MamF_MmsF"/>
    <property type="match status" value="1"/>
</dbReference>
<dbReference type="SUPFAM" id="SSF47413">
    <property type="entry name" value="lambda repressor-like DNA-binding domains"/>
    <property type="match status" value="1"/>
</dbReference>
<dbReference type="PANTHER" id="PTHR46797:SF1">
    <property type="entry name" value="METHYLPHOSPHONATE SYNTHASE"/>
    <property type="match status" value="1"/>
</dbReference>
<evidence type="ECO:0000256" key="5">
    <source>
        <dbReference type="ARBA" id="ARBA00023136"/>
    </source>
</evidence>
<feature type="domain" description="HTH cro/C1-type" evidence="7">
    <location>
        <begin position="12"/>
        <end position="66"/>
    </location>
</feature>
<keyword evidence="5 6" id="KW-0472">Membrane</keyword>
<keyword evidence="9" id="KW-1185">Reference proteome</keyword>
<organism evidence="8 9">
    <name type="scientific">Pseudofulvibacter geojedonensis</name>
    <dbReference type="NCBI Taxonomy" id="1123758"/>
    <lineage>
        <taxon>Bacteria</taxon>
        <taxon>Pseudomonadati</taxon>
        <taxon>Bacteroidota</taxon>
        <taxon>Flavobacteriia</taxon>
        <taxon>Flavobacteriales</taxon>
        <taxon>Flavobacteriaceae</taxon>
        <taxon>Pseudofulvibacter</taxon>
    </lineage>
</organism>
<dbReference type="Pfam" id="PF01381">
    <property type="entry name" value="HTH_3"/>
    <property type="match status" value="1"/>
</dbReference>
<comment type="subcellular location">
    <subcellularLocation>
        <location evidence="1">Membrane</location>
        <topology evidence="1">Multi-pass membrane protein</topology>
    </subcellularLocation>
</comment>
<dbReference type="InterPro" id="IPR050807">
    <property type="entry name" value="TransReg_Diox_bact_type"/>
</dbReference>
<dbReference type="CDD" id="cd00093">
    <property type="entry name" value="HTH_XRE"/>
    <property type="match status" value="1"/>
</dbReference>
<evidence type="ECO:0000259" key="7">
    <source>
        <dbReference type="PROSITE" id="PS50943"/>
    </source>
</evidence>
<feature type="transmembrane region" description="Helical" evidence="6">
    <location>
        <begin position="129"/>
        <end position="149"/>
    </location>
</feature>
<evidence type="ECO:0000313" key="9">
    <source>
        <dbReference type="Proteomes" id="UP001596997"/>
    </source>
</evidence>
<comment type="caution">
    <text evidence="8">The sequence shown here is derived from an EMBL/GenBank/DDBJ whole genome shotgun (WGS) entry which is preliminary data.</text>
</comment>
<dbReference type="PANTHER" id="PTHR46797">
    <property type="entry name" value="HTH-TYPE TRANSCRIPTIONAL REGULATOR"/>
    <property type="match status" value="1"/>
</dbReference>
<dbReference type="EMBL" id="JBHTJM010000009">
    <property type="protein sequence ID" value="MFD0964537.1"/>
    <property type="molecule type" value="Genomic_DNA"/>
</dbReference>
<dbReference type="InterPro" id="IPR019109">
    <property type="entry name" value="MamF_MmsF"/>
</dbReference>
<reference evidence="9" key="1">
    <citation type="journal article" date="2019" name="Int. J. Syst. Evol. Microbiol.">
        <title>The Global Catalogue of Microorganisms (GCM) 10K type strain sequencing project: providing services to taxonomists for standard genome sequencing and annotation.</title>
        <authorList>
            <consortium name="The Broad Institute Genomics Platform"/>
            <consortium name="The Broad Institute Genome Sequencing Center for Infectious Disease"/>
            <person name="Wu L."/>
            <person name="Ma J."/>
        </authorList>
    </citation>
    <scope>NUCLEOTIDE SEQUENCE [LARGE SCALE GENOMIC DNA]</scope>
    <source>
        <strain evidence="9">CCUG 62114</strain>
    </source>
</reference>
<dbReference type="InterPro" id="IPR001387">
    <property type="entry name" value="Cro/C1-type_HTH"/>
</dbReference>
<proteinExistence type="predicted"/>
<accession>A0ABW3I4G4</accession>
<sequence>MNNESFGLSSNIVHYRKKLGLSQEALAERANVSLSTVQRIEKGTVKPRAYTIRILAESLGIEIIDLLPDLENKKDSNIDFLALKKMNFYALVLVFIPFINIILPLLVWKKNKKTLTKNIIAGKIISFQLLWSISVIVGAFSCIILTNLITGEAGFGHYTANTFFLVALIYNVFTIVKTASQLNKKDENVLAFVTNLF</sequence>
<feature type="transmembrane region" description="Helical" evidence="6">
    <location>
        <begin position="88"/>
        <end position="108"/>
    </location>
</feature>
<dbReference type="PROSITE" id="PS50943">
    <property type="entry name" value="HTH_CROC1"/>
    <property type="match status" value="1"/>
</dbReference>
<keyword evidence="4" id="KW-0238">DNA-binding</keyword>
<evidence type="ECO:0000256" key="3">
    <source>
        <dbReference type="ARBA" id="ARBA00022989"/>
    </source>
</evidence>
<gene>
    <name evidence="8" type="ORF">ACFQ1O_11035</name>
</gene>
<dbReference type="InterPro" id="IPR010982">
    <property type="entry name" value="Lambda_DNA-bd_dom_sf"/>
</dbReference>
<evidence type="ECO:0000313" key="8">
    <source>
        <dbReference type="EMBL" id="MFD0964537.1"/>
    </source>
</evidence>
<dbReference type="RefSeq" id="WP_377716080.1">
    <property type="nucleotide sequence ID" value="NZ_JBHTJM010000009.1"/>
</dbReference>
<evidence type="ECO:0000256" key="4">
    <source>
        <dbReference type="ARBA" id="ARBA00023125"/>
    </source>
</evidence>
<dbReference type="Proteomes" id="UP001596997">
    <property type="component" value="Unassembled WGS sequence"/>
</dbReference>
<evidence type="ECO:0000256" key="1">
    <source>
        <dbReference type="ARBA" id="ARBA00004141"/>
    </source>
</evidence>
<keyword evidence="3 6" id="KW-1133">Transmembrane helix</keyword>
<name>A0ABW3I4G4_9FLAO</name>
<evidence type="ECO:0000256" key="6">
    <source>
        <dbReference type="SAM" id="Phobius"/>
    </source>
</evidence>
<dbReference type="Gene3D" id="1.10.260.40">
    <property type="entry name" value="lambda repressor-like DNA-binding domains"/>
    <property type="match status" value="1"/>
</dbReference>
<evidence type="ECO:0000256" key="2">
    <source>
        <dbReference type="ARBA" id="ARBA00022692"/>
    </source>
</evidence>
<feature type="transmembrane region" description="Helical" evidence="6">
    <location>
        <begin position="155"/>
        <end position="176"/>
    </location>
</feature>
<dbReference type="SMART" id="SM00530">
    <property type="entry name" value="HTH_XRE"/>
    <property type="match status" value="1"/>
</dbReference>